<reference evidence="13 14" key="1">
    <citation type="submission" date="2019-01" db="EMBL/GenBank/DDBJ databases">
        <title>Spirosoma flava sp. nov., a propanil-degrading bacterium isolated from herbicide-contaminated soil.</title>
        <authorList>
            <person name="Zhang L."/>
            <person name="Jiang J.-D."/>
        </authorList>
    </citation>
    <scope>NUCLEOTIDE SEQUENCE [LARGE SCALE GENOMIC DNA]</scope>
    <source>
        <strain evidence="13 14">TY50</strain>
    </source>
</reference>
<dbReference type="SUPFAM" id="SSF56935">
    <property type="entry name" value="Porins"/>
    <property type="match status" value="1"/>
</dbReference>
<dbReference type="SUPFAM" id="SSF49464">
    <property type="entry name" value="Carboxypeptidase regulatory domain-like"/>
    <property type="match status" value="1"/>
</dbReference>
<dbReference type="InterPro" id="IPR008969">
    <property type="entry name" value="CarboxyPept-like_regulatory"/>
</dbReference>
<dbReference type="PANTHER" id="PTHR47234:SF3">
    <property type="entry name" value="SECRETIN_TONB SHORT N-TERMINAL DOMAIN-CONTAINING PROTEIN"/>
    <property type="match status" value="1"/>
</dbReference>
<feature type="domain" description="TonB-dependent receptor-like beta-barrel" evidence="11">
    <location>
        <begin position="405"/>
        <end position="871"/>
    </location>
</feature>
<protein>
    <submittedName>
        <fullName evidence="13">TonB-dependent receptor</fullName>
    </submittedName>
</protein>
<keyword evidence="14" id="KW-1185">Reference proteome</keyword>
<gene>
    <name evidence="13" type="ORF">EQG79_27130</name>
</gene>
<evidence type="ECO:0000256" key="5">
    <source>
        <dbReference type="ARBA" id="ARBA00023077"/>
    </source>
</evidence>
<sequence>MQNNYNLGRILRLTVALSSIIGTLSTAWAQFAIKGVVRDDKNNPLPGVSIVLAKTTTGTTTDAQGAYSLKAGNGSYKVSYSFIGFTAITKDVTVSGGDVEVDVQLQPSTASLSEVIVVGSRASQRTVTDSPVPIDVLSASELRTTGQPTFDRSLQYRVPSFNTVNTPVNDATTLLDPWELRNMGPSRTLILVNGKRKNLSSLLYVQFSPGRGETGVDISGIPQQAIKRVEILRDGASAQYGSDAIAGVMNIILKDKFDYTSLDVNTGVTSQGDGAMYSIALNGGSNLSSKGFVNYTAEFMKQNSAVRSGIVDVPTEIATFGDGTGGPQDQLIKAYLKDYPTANNINGTGDTRAAKFALNAGVSLNDNLQLYGNGAFIAKRVESFANYRTPYWRQDRGLLHSVTDNGGKNYLTQATLAFPTQDNVDMYRGYIGYVPTFEGDMIDYNATLGVKGETNGWKHDVSLTTGYNSQVYTVDNTVNRTLGKASPTRFKPGGYSFGHIVGNIDISKQVNEKLGIAFGMEARSEKYTITAGDTASYSGEGSNSFPGLAAVNAGSNQRFNIGAYFDLSYDITKDFLVNGTFRTENYSDFGSANVWKLSSRYKIADDKIVLRASASTGFRAPTLHQIYAQSTQAAFVGGTIQLSGLFNNRSAQARALGIPALTPENSTNITAGIALNPSKNLSISLDYYSINVKNRIVYSSSISSSDPKSLLGGILQQAGVRTIQFFINGIETTTQGLDYVISYRNLPAGQGRIGFNLAGNFVLDNRIDGAPADPAAIKAAGSSILNTQIRSLLTESRPRYKSILGIDYSLGKWNMNLNNTLFGSTSFQDLDNGGSAMENIKAVFKPAVVTDLSLGYMFSKNISATVNVNNLLNVLPKWDLVAQNEKGSQAINTPEKESLLRGFLGFSGRYSILGYNGSQFSQLGTMFNANLNIKF</sequence>
<keyword evidence="5 9" id="KW-0798">TonB box</keyword>
<evidence type="ECO:0000259" key="12">
    <source>
        <dbReference type="Pfam" id="PF07715"/>
    </source>
</evidence>
<evidence type="ECO:0000256" key="8">
    <source>
        <dbReference type="PROSITE-ProRule" id="PRU01360"/>
    </source>
</evidence>
<evidence type="ECO:0000256" key="10">
    <source>
        <dbReference type="SAM" id="SignalP"/>
    </source>
</evidence>
<dbReference type="Pfam" id="PF00593">
    <property type="entry name" value="TonB_dep_Rec_b-barrel"/>
    <property type="match status" value="1"/>
</dbReference>
<organism evidence="13 14">
    <name type="scientific">Spirosoma sordidisoli</name>
    <dbReference type="NCBI Taxonomy" id="2502893"/>
    <lineage>
        <taxon>Bacteria</taxon>
        <taxon>Pseudomonadati</taxon>
        <taxon>Bacteroidota</taxon>
        <taxon>Cytophagia</taxon>
        <taxon>Cytophagales</taxon>
        <taxon>Cytophagaceae</taxon>
        <taxon>Spirosoma</taxon>
    </lineage>
</organism>
<dbReference type="Gene3D" id="2.40.170.20">
    <property type="entry name" value="TonB-dependent receptor, beta-barrel domain"/>
    <property type="match status" value="1"/>
</dbReference>
<evidence type="ECO:0000256" key="9">
    <source>
        <dbReference type="RuleBase" id="RU003357"/>
    </source>
</evidence>
<evidence type="ECO:0000256" key="1">
    <source>
        <dbReference type="ARBA" id="ARBA00004571"/>
    </source>
</evidence>
<keyword evidence="4 8" id="KW-0812">Transmembrane</keyword>
<dbReference type="GO" id="GO:0009279">
    <property type="term" value="C:cell outer membrane"/>
    <property type="evidence" value="ECO:0007669"/>
    <property type="project" value="UniProtKB-SubCell"/>
</dbReference>
<keyword evidence="13" id="KW-0675">Receptor</keyword>
<dbReference type="AlphaFoldDB" id="A0A4Q2UD90"/>
<evidence type="ECO:0000259" key="11">
    <source>
        <dbReference type="Pfam" id="PF00593"/>
    </source>
</evidence>
<dbReference type="InterPro" id="IPR036942">
    <property type="entry name" value="Beta-barrel_TonB_sf"/>
</dbReference>
<feature type="domain" description="TonB-dependent receptor plug" evidence="12">
    <location>
        <begin position="127"/>
        <end position="248"/>
    </location>
</feature>
<dbReference type="PROSITE" id="PS52016">
    <property type="entry name" value="TONB_DEPENDENT_REC_3"/>
    <property type="match status" value="1"/>
</dbReference>
<dbReference type="InterPro" id="IPR000531">
    <property type="entry name" value="Beta-barrel_TonB"/>
</dbReference>
<comment type="subcellular location">
    <subcellularLocation>
        <location evidence="1 8">Cell outer membrane</location>
        <topology evidence="1 8">Multi-pass membrane protein</topology>
    </subcellularLocation>
</comment>
<dbReference type="InterPro" id="IPR012910">
    <property type="entry name" value="Plug_dom"/>
</dbReference>
<proteinExistence type="inferred from homology"/>
<dbReference type="RefSeq" id="WP_077922379.1">
    <property type="nucleotide sequence ID" value="NZ_SBLB01000010.1"/>
</dbReference>
<comment type="similarity">
    <text evidence="8 9">Belongs to the TonB-dependent receptor family.</text>
</comment>
<keyword evidence="2 8" id="KW-0813">Transport</keyword>
<keyword evidence="3 8" id="KW-1134">Transmembrane beta strand</keyword>
<evidence type="ECO:0000256" key="3">
    <source>
        <dbReference type="ARBA" id="ARBA00022452"/>
    </source>
</evidence>
<dbReference type="EMBL" id="SBLB01000010">
    <property type="protein sequence ID" value="RYC67047.1"/>
    <property type="molecule type" value="Genomic_DNA"/>
</dbReference>
<dbReference type="Pfam" id="PF13715">
    <property type="entry name" value="CarbopepD_reg_2"/>
    <property type="match status" value="1"/>
</dbReference>
<evidence type="ECO:0000256" key="4">
    <source>
        <dbReference type="ARBA" id="ARBA00022692"/>
    </source>
</evidence>
<keyword evidence="7 8" id="KW-0998">Cell outer membrane</keyword>
<evidence type="ECO:0000313" key="14">
    <source>
        <dbReference type="Proteomes" id="UP000290407"/>
    </source>
</evidence>
<keyword evidence="6 8" id="KW-0472">Membrane</keyword>
<dbReference type="Gene3D" id="2.170.130.10">
    <property type="entry name" value="TonB-dependent receptor, plug domain"/>
    <property type="match status" value="1"/>
</dbReference>
<dbReference type="InterPro" id="IPR037066">
    <property type="entry name" value="Plug_dom_sf"/>
</dbReference>
<evidence type="ECO:0000256" key="7">
    <source>
        <dbReference type="ARBA" id="ARBA00023237"/>
    </source>
</evidence>
<comment type="caution">
    <text evidence="13">The sequence shown here is derived from an EMBL/GenBank/DDBJ whole genome shotgun (WGS) entry which is preliminary data.</text>
</comment>
<dbReference type="InterPro" id="IPR039426">
    <property type="entry name" value="TonB-dep_rcpt-like"/>
</dbReference>
<name>A0A4Q2UD90_9BACT</name>
<dbReference type="Gene3D" id="2.60.40.1120">
    <property type="entry name" value="Carboxypeptidase-like, regulatory domain"/>
    <property type="match status" value="1"/>
</dbReference>
<dbReference type="PANTHER" id="PTHR47234">
    <property type="match status" value="1"/>
</dbReference>
<evidence type="ECO:0000313" key="13">
    <source>
        <dbReference type="EMBL" id="RYC67047.1"/>
    </source>
</evidence>
<evidence type="ECO:0000256" key="2">
    <source>
        <dbReference type="ARBA" id="ARBA00022448"/>
    </source>
</evidence>
<feature type="signal peptide" evidence="10">
    <location>
        <begin position="1"/>
        <end position="29"/>
    </location>
</feature>
<keyword evidence="10" id="KW-0732">Signal</keyword>
<accession>A0A4Q2UD90</accession>
<feature type="chain" id="PRO_5020759808" evidence="10">
    <location>
        <begin position="30"/>
        <end position="935"/>
    </location>
</feature>
<dbReference type="Pfam" id="PF07715">
    <property type="entry name" value="Plug"/>
    <property type="match status" value="1"/>
</dbReference>
<evidence type="ECO:0000256" key="6">
    <source>
        <dbReference type="ARBA" id="ARBA00023136"/>
    </source>
</evidence>
<dbReference type="Proteomes" id="UP000290407">
    <property type="component" value="Unassembled WGS sequence"/>
</dbReference>